<feature type="domain" description="FAD/NAD(P)-binding" evidence="5">
    <location>
        <begin position="6"/>
        <end position="292"/>
    </location>
</feature>
<organism evidence="6 7">
    <name type="scientific">Cylindrotheca closterium</name>
    <dbReference type="NCBI Taxonomy" id="2856"/>
    <lineage>
        <taxon>Eukaryota</taxon>
        <taxon>Sar</taxon>
        <taxon>Stramenopiles</taxon>
        <taxon>Ochrophyta</taxon>
        <taxon>Bacillariophyta</taxon>
        <taxon>Bacillariophyceae</taxon>
        <taxon>Bacillariophycidae</taxon>
        <taxon>Bacillariales</taxon>
        <taxon>Bacillariaceae</taxon>
        <taxon>Cylindrotheca</taxon>
    </lineage>
</organism>
<accession>A0AAD2FLH7</accession>
<dbReference type="Gene3D" id="3.50.50.60">
    <property type="entry name" value="FAD/NAD(P)-binding domain"/>
    <property type="match status" value="2"/>
</dbReference>
<dbReference type="PANTHER" id="PTHR43735:SF3">
    <property type="entry name" value="FERROPTOSIS SUPPRESSOR PROTEIN 1"/>
    <property type="match status" value="1"/>
</dbReference>
<dbReference type="SUPFAM" id="SSF51905">
    <property type="entry name" value="FAD/NAD(P)-binding domain"/>
    <property type="match status" value="1"/>
</dbReference>
<sequence length="429" mass="46666">MSSTKKIVVVGAGASARCVIKNLRAANEGDPMHITVVQPNDFASMPFYQTLVLTKRDTFAENSTFVEIDGSSTTIYGVAVGCSDGTVAVQPLDKSKPVQNIDFDILVCATGFAMPVICETPGQTKDERKAEIDRYSNALLSGKNVVIAGGGTVGIELAADLLETLPEGSRNGKVTLVCSSDHLLADQSPNYGRRCKEVLEEFGCDFIFNDRVSSHTDSMVSEGKPIELTLKSGKNLDCHVYVAAYGRGANTDWLTKPAAGKDPLPAQLLNEKRQVIVDEYMQAAAYDKLYAMAATSNRQEISIFMNVDTQAQTVAKNIIKPKSAKQGDGSQHVMYQIVGHDTFGFFVPESWPMPSFVTTVCCHWCGFPCNMIFPCCWPCPLVLGYCCGPPEGKGLTDAMRISKRMKMAARNSGYYVKGKIGYGEEMERS</sequence>
<evidence type="ECO:0000256" key="3">
    <source>
        <dbReference type="ARBA" id="ARBA00022827"/>
    </source>
</evidence>
<evidence type="ECO:0000313" key="6">
    <source>
        <dbReference type="EMBL" id="CAJ1941059.1"/>
    </source>
</evidence>
<keyword evidence="3" id="KW-0274">FAD</keyword>
<dbReference type="Proteomes" id="UP001295423">
    <property type="component" value="Unassembled WGS sequence"/>
</dbReference>
<evidence type="ECO:0000313" key="7">
    <source>
        <dbReference type="Proteomes" id="UP001295423"/>
    </source>
</evidence>
<dbReference type="GO" id="GO:0050660">
    <property type="term" value="F:flavin adenine dinucleotide binding"/>
    <property type="evidence" value="ECO:0007669"/>
    <property type="project" value="TreeGrafter"/>
</dbReference>
<keyword evidence="4" id="KW-0560">Oxidoreductase</keyword>
<evidence type="ECO:0000259" key="5">
    <source>
        <dbReference type="Pfam" id="PF07992"/>
    </source>
</evidence>
<gene>
    <name evidence="6" type="ORF">CYCCA115_LOCUS7332</name>
</gene>
<evidence type="ECO:0000256" key="2">
    <source>
        <dbReference type="ARBA" id="ARBA00022630"/>
    </source>
</evidence>
<name>A0AAD2FLH7_9STRA</name>
<dbReference type="GO" id="GO:0005737">
    <property type="term" value="C:cytoplasm"/>
    <property type="evidence" value="ECO:0007669"/>
    <property type="project" value="TreeGrafter"/>
</dbReference>
<dbReference type="InterPro" id="IPR036188">
    <property type="entry name" value="FAD/NAD-bd_sf"/>
</dbReference>
<evidence type="ECO:0000256" key="1">
    <source>
        <dbReference type="ARBA" id="ARBA00006442"/>
    </source>
</evidence>
<dbReference type="EMBL" id="CAKOGP040001001">
    <property type="protein sequence ID" value="CAJ1941059.1"/>
    <property type="molecule type" value="Genomic_DNA"/>
</dbReference>
<dbReference type="AlphaFoldDB" id="A0AAD2FLH7"/>
<proteinExistence type="inferred from homology"/>
<dbReference type="PRINTS" id="PR00368">
    <property type="entry name" value="FADPNR"/>
</dbReference>
<keyword evidence="2" id="KW-0285">Flavoprotein</keyword>
<evidence type="ECO:0000256" key="4">
    <source>
        <dbReference type="ARBA" id="ARBA00023002"/>
    </source>
</evidence>
<comment type="caution">
    <text evidence="6">The sequence shown here is derived from an EMBL/GenBank/DDBJ whole genome shotgun (WGS) entry which is preliminary data.</text>
</comment>
<comment type="similarity">
    <text evidence="1">Belongs to the FAD-dependent oxidoreductase family.</text>
</comment>
<protein>
    <recommendedName>
        <fullName evidence="5">FAD/NAD(P)-binding domain-containing protein</fullName>
    </recommendedName>
</protein>
<dbReference type="GO" id="GO:0004174">
    <property type="term" value="F:electron-transferring-flavoprotein dehydrogenase activity"/>
    <property type="evidence" value="ECO:0007669"/>
    <property type="project" value="TreeGrafter"/>
</dbReference>
<keyword evidence="7" id="KW-1185">Reference proteome</keyword>
<dbReference type="PANTHER" id="PTHR43735">
    <property type="entry name" value="APOPTOSIS-INDUCING FACTOR 1"/>
    <property type="match status" value="1"/>
</dbReference>
<reference evidence="6" key="1">
    <citation type="submission" date="2023-08" db="EMBL/GenBank/DDBJ databases">
        <authorList>
            <person name="Audoor S."/>
            <person name="Bilcke G."/>
        </authorList>
    </citation>
    <scope>NUCLEOTIDE SEQUENCE</scope>
</reference>
<dbReference type="InterPro" id="IPR023753">
    <property type="entry name" value="FAD/NAD-binding_dom"/>
</dbReference>
<dbReference type="Pfam" id="PF07992">
    <property type="entry name" value="Pyr_redox_2"/>
    <property type="match status" value="1"/>
</dbReference>